<feature type="transmembrane region" description="Helical" evidence="6">
    <location>
        <begin position="47"/>
        <end position="69"/>
    </location>
</feature>
<dbReference type="OrthoDB" id="19148at2157"/>
<evidence type="ECO:0000256" key="1">
    <source>
        <dbReference type="ARBA" id="ARBA00004651"/>
    </source>
</evidence>
<evidence type="ECO:0000313" key="7">
    <source>
        <dbReference type="EMBL" id="MXR40773.1"/>
    </source>
</evidence>
<dbReference type="CDD" id="cd13128">
    <property type="entry name" value="MATE_Wzx_like"/>
    <property type="match status" value="1"/>
</dbReference>
<feature type="transmembrane region" description="Helical" evidence="6">
    <location>
        <begin position="433"/>
        <end position="451"/>
    </location>
</feature>
<evidence type="ECO:0000256" key="6">
    <source>
        <dbReference type="SAM" id="Phobius"/>
    </source>
</evidence>
<evidence type="ECO:0000313" key="8">
    <source>
        <dbReference type="Proteomes" id="UP000437065"/>
    </source>
</evidence>
<comment type="caution">
    <text evidence="7">The sequence shown here is derived from an EMBL/GenBank/DDBJ whole genome shotgun (WGS) entry which is preliminary data.</text>
</comment>
<keyword evidence="8" id="KW-1185">Reference proteome</keyword>
<keyword evidence="3 6" id="KW-0812">Transmembrane</keyword>
<feature type="transmembrane region" description="Helical" evidence="6">
    <location>
        <begin position="246"/>
        <end position="267"/>
    </location>
</feature>
<accession>A0A6B0SVX0</accession>
<proteinExistence type="predicted"/>
<feature type="transmembrane region" description="Helical" evidence="6">
    <location>
        <begin position="390"/>
        <end position="412"/>
    </location>
</feature>
<dbReference type="PANTHER" id="PTHR30250">
    <property type="entry name" value="PST FAMILY PREDICTED COLANIC ACID TRANSPORTER"/>
    <property type="match status" value="1"/>
</dbReference>
<gene>
    <name evidence="7" type="ORF">GRX01_05370</name>
</gene>
<dbReference type="Proteomes" id="UP000437065">
    <property type="component" value="Unassembled WGS sequence"/>
</dbReference>
<dbReference type="Pfam" id="PF01943">
    <property type="entry name" value="Polysacc_synt"/>
    <property type="match status" value="1"/>
</dbReference>
<reference evidence="7 8" key="1">
    <citation type="submission" date="2019-12" db="EMBL/GenBank/DDBJ databases">
        <title>Isolation and characterization of three novel carbon monoxide-oxidizing members of Halobacteria from salione crusts and soils.</title>
        <authorList>
            <person name="Myers M.R."/>
            <person name="King G.M."/>
        </authorList>
    </citation>
    <scope>NUCLEOTIDE SEQUENCE [LARGE SCALE GENOMIC DNA]</scope>
    <source>
        <strain evidence="7 8">WSA2</strain>
    </source>
</reference>
<dbReference type="AlphaFoldDB" id="A0A6B0SVX0"/>
<keyword evidence="2" id="KW-1003">Cell membrane</keyword>
<keyword evidence="5 6" id="KW-0472">Membrane</keyword>
<dbReference type="EMBL" id="WUUS01000003">
    <property type="protein sequence ID" value="MXR40773.1"/>
    <property type="molecule type" value="Genomic_DNA"/>
</dbReference>
<dbReference type="InterPro" id="IPR050833">
    <property type="entry name" value="Poly_Biosynth_Transport"/>
</dbReference>
<feature type="transmembrane region" description="Helical" evidence="6">
    <location>
        <begin position="125"/>
        <end position="147"/>
    </location>
</feature>
<name>A0A6B0SVX0_9EURY</name>
<dbReference type="RefSeq" id="WP_159664235.1">
    <property type="nucleotide sequence ID" value="NZ_WUUS01000003.1"/>
</dbReference>
<evidence type="ECO:0000256" key="4">
    <source>
        <dbReference type="ARBA" id="ARBA00022989"/>
    </source>
</evidence>
<evidence type="ECO:0000256" key="3">
    <source>
        <dbReference type="ARBA" id="ARBA00022692"/>
    </source>
</evidence>
<sequence>MAETGFRDSPLLSIIQGAGWHIIGKLVANFFGLFTTMLLTRGLGASVYGIFALCLTIVSVIGSVSNLGSDKAVLKFLAEDEADKGSQLGFSYIVVVFGGGIAGAILYIVAPIISSYTVSNNTFIISLRLFALYIVINPITVVTANALRAFNLPEYSSLISRISRAATKFVCVLGAFLLSTSIFGFIIAVLISSSATVLIGLAIIIRKTSVRPEIPGDEFQFGSYLNFSIPLAFKDAGSVLYTRVDILMLGIFAASASVGQYQVTILLSTVLTMPLSAINQIFPPIISNLNDQGETEELAQIYSTVTRWTFAATIPMAVGLIAYRYEILALFGKGFTTAAFVLVVLTVGQLTNAFVGPSGYLLMMTDHQYVITTNQWIFGLLNVAGNLLLIQWYGVLGAAIATATTLTLINLARLIQVYYFEGMHPLTSKISKPIVAVGVMLTAILGIQAVFDGRSSLVLGLVVAPITYFGCLTVFGLEPEDKELITKAKENF</sequence>
<keyword evidence="4 6" id="KW-1133">Transmembrane helix</keyword>
<organism evidence="7 8">
    <name type="scientific">Halobaculum saliterrae</name>
    <dbReference type="NCBI Taxonomy" id="2073113"/>
    <lineage>
        <taxon>Archaea</taxon>
        <taxon>Methanobacteriati</taxon>
        <taxon>Methanobacteriota</taxon>
        <taxon>Stenosarchaea group</taxon>
        <taxon>Halobacteria</taxon>
        <taxon>Halobacteriales</taxon>
        <taxon>Haloferacaceae</taxon>
        <taxon>Halobaculum</taxon>
    </lineage>
</organism>
<protein>
    <submittedName>
        <fullName evidence="7">Oligosaccharide flippase family protein</fullName>
    </submittedName>
</protein>
<dbReference type="InterPro" id="IPR002797">
    <property type="entry name" value="Polysacc_synth"/>
</dbReference>
<feature type="transmembrane region" description="Helical" evidence="6">
    <location>
        <begin position="305"/>
        <end position="323"/>
    </location>
</feature>
<feature type="transmembrane region" description="Helical" evidence="6">
    <location>
        <begin position="20"/>
        <end position="40"/>
    </location>
</feature>
<comment type="subcellular location">
    <subcellularLocation>
        <location evidence="1">Cell membrane</location>
        <topology evidence="1">Multi-pass membrane protein</topology>
    </subcellularLocation>
</comment>
<evidence type="ECO:0000256" key="5">
    <source>
        <dbReference type="ARBA" id="ARBA00023136"/>
    </source>
</evidence>
<feature type="transmembrane region" description="Helical" evidence="6">
    <location>
        <begin position="457"/>
        <end position="477"/>
    </location>
</feature>
<feature type="transmembrane region" description="Helical" evidence="6">
    <location>
        <begin position="335"/>
        <end position="355"/>
    </location>
</feature>
<dbReference type="GO" id="GO:0005886">
    <property type="term" value="C:plasma membrane"/>
    <property type="evidence" value="ECO:0007669"/>
    <property type="project" value="UniProtKB-SubCell"/>
</dbReference>
<dbReference type="PANTHER" id="PTHR30250:SF27">
    <property type="entry name" value="POLYSACCHARIDE BIOSYNTHESIS PROTEIN"/>
    <property type="match status" value="1"/>
</dbReference>
<evidence type="ECO:0000256" key="2">
    <source>
        <dbReference type="ARBA" id="ARBA00022475"/>
    </source>
</evidence>
<feature type="transmembrane region" description="Helical" evidence="6">
    <location>
        <begin position="89"/>
        <end position="113"/>
    </location>
</feature>